<feature type="compositionally biased region" description="Low complexity" evidence="5">
    <location>
        <begin position="2609"/>
        <end position="2627"/>
    </location>
</feature>
<keyword evidence="3" id="KW-0732">Signal</keyword>
<evidence type="ECO:0000256" key="2">
    <source>
        <dbReference type="ARBA" id="ARBA00022525"/>
    </source>
</evidence>
<dbReference type="SMART" id="SM01208">
    <property type="entry name" value="G5"/>
    <property type="match status" value="1"/>
</dbReference>
<feature type="region of interest" description="Disordered" evidence="5">
    <location>
        <begin position="2229"/>
        <end position="2249"/>
    </location>
</feature>
<evidence type="ECO:0000256" key="6">
    <source>
        <dbReference type="SAM" id="Phobius"/>
    </source>
</evidence>
<feature type="region of interest" description="Disordered" evidence="5">
    <location>
        <begin position="1529"/>
        <end position="1594"/>
    </location>
</feature>
<dbReference type="Gene3D" id="2.60.40.4300">
    <property type="match status" value="6"/>
</dbReference>
<gene>
    <name evidence="8" type="ORF">E5351_08710</name>
</gene>
<feature type="region of interest" description="Disordered" evidence="5">
    <location>
        <begin position="1955"/>
        <end position="1990"/>
    </location>
</feature>
<protein>
    <submittedName>
        <fullName evidence="8">YSIRK-type signal peptide-containing protein</fullName>
    </submittedName>
</protein>
<evidence type="ECO:0000259" key="7">
    <source>
        <dbReference type="PROSITE" id="PS50847"/>
    </source>
</evidence>
<dbReference type="InterPro" id="IPR005877">
    <property type="entry name" value="YSIRK_signal_dom"/>
</dbReference>
<dbReference type="Pfam" id="PF04650">
    <property type="entry name" value="YSIRK_signal"/>
    <property type="match status" value="1"/>
</dbReference>
<dbReference type="Pfam" id="PF00746">
    <property type="entry name" value="Gram_pos_anchor"/>
    <property type="match status" value="1"/>
</dbReference>
<feature type="compositionally biased region" description="Basic and acidic residues" evidence="5">
    <location>
        <begin position="1704"/>
        <end position="1714"/>
    </location>
</feature>
<feature type="compositionally biased region" description="Polar residues" evidence="5">
    <location>
        <begin position="85"/>
        <end position="119"/>
    </location>
</feature>
<accession>A0A4S2BBG3</accession>
<dbReference type="NCBIfam" id="TIGR01167">
    <property type="entry name" value="LPXTG_anchor"/>
    <property type="match status" value="1"/>
</dbReference>
<reference evidence="8 9" key="1">
    <citation type="submission" date="2019-04" db="EMBL/GenBank/DDBJ databases">
        <title>Microbes associate with the intestines of laboratory mice.</title>
        <authorList>
            <person name="Navarre W."/>
            <person name="Wong E."/>
            <person name="Huang K."/>
            <person name="Tropini C."/>
            <person name="Ng K."/>
            <person name="Yu B."/>
        </authorList>
    </citation>
    <scope>NUCLEOTIDE SEQUENCE [LARGE SCALE GENOMIC DNA]</scope>
    <source>
        <strain evidence="8 9">NM61_E11</strain>
    </source>
</reference>
<feature type="domain" description="Gram-positive cocci surface proteins LPxTG" evidence="7">
    <location>
        <begin position="2687"/>
        <end position="2722"/>
    </location>
</feature>
<feature type="transmembrane region" description="Helical" evidence="6">
    <location>
        <begin position="2698"/>
        <end position="2716"/>
    </location>
</feature>
<feature type="compositionally biased region" description="Low complexity" evidence="5">
    <location>
        <begin position="1551"/>
        <end position="1561"/>
    </location>
</feature>
<dbReference type="InterPro" id="IPR019931">
    <property type="entry name" value="LPXTG_anchor"/>
</dbReference>
<keyword evidence="1" id="KW-0134">Cell wall</keyword>
<evidence type="ECO:0000256" key="1">
    <source>
        <dbReference type="ARBA" id="ARBA00022512"/>
    </source>
</evidence>
<feature type="region of interest" description="Disordered" evidence="5">
    <location>
        <begin position="2521"/>
        <end position="2633"/>
    </location>
</feature>
<dbReference type="InterPro" id="IPR041558">
    <property type="entry name" value="MucBP_2"/>
</dbReference>
<dbReference type="Proteomes" id="UP000309117">
    <property type="component" value="Unassembled WGS sequence"/>
</dbReference>
<dbReference type="Pfam" id="PF17966">
    <property type="entry name" value="Muc_B2"/>
    <property type="match status" value="6"/>
</dbReference>
<dbReference type="Gene3D" id="2.20.230.10">
    <property type="entry name" value="Resuscitation-promoting factor rpfb"/>
    <property type="match status" value="1"/>
</dbReference>
<proteinExistence type="predicted"/>
<keyword evidence="6" id="KW-1133">Transmembrane helix</keyword>
<evidence type="ECO:0000256" key="5">
    <source>
        <dbReference type="SAM" id="MobiDB-lite"/>
    </source>
</evidence>
<feature type="compositionally biased region" description="Low complexity" evidence="5">
    <location>
        <begin position="120"/>
        <end position="149"/>
    </location>
</feature>
<organism evidence="8 9">
    <name type="scientific">Lactobacillus intestinalis</name>
    <dbReference type="NCBI Taxonomy" id="151781"/>
    <lineage>
        <taxon>Bacteria</taxon>
        <taxon>Bacillati</taxon>
        <taxon>Bacillota</taxon>
        <taxon>Bacilli</taxon>
        <taxon>Lactobacillales</taxon>
        <taxon>Lactobacillaceae</taxon>
        <taxon>Lactobacillus</taxon>
    </lineage>
</organism>
<keyword evidence="6" id="KW-0812">Transmembrane</keyword>
<dbReference type="Gene3D" id="3.10.20.470">
    <property type="match status" value="3"/>
</dbReference>
<feature type="compositionally biased region" description="Polar residues" evidence="5">
    <location>
        <begin position="2533"/>
        <end position="2545"/>
    </location>
</feature>
<sequence>MIMLSKNNRSQKMVATAERQSHFGIRKLTIGTVSVLLGTTLWVGTQTKEVHADTNDEGDQEQKSNAQVVDTENAKKVVVVSKNDSANTAQTKVPHQAQSQTITQPKQKVETQVNKDTQPSNTTSRNTNSNPSKTQAVSSTASVPASSQSKASVSPKTSTTQAAPAANNKQSQPVQKSVETPTSQANTTQSQKANTTLKQDATINTKNLTQTQPVAKTPQISAQSGNLGKTTKKENSQNYNLTQAALKGTNVKLDNLNSELAKLALDAKLVATPDEEVDTNNKNDQTKTKNDYQTVTDWSGVQNAINNDAKGVNIQGTIYANGNLNLGYGQTFTINGVNGASLNLGSGTLTATGNVTFANMNITSLSQNGAVSSSQGTQVTFDNVKSSGASLYIGSGDVHIKGNTTTSVDYGAPHATSSQITNQIGNSWQGINQNNWYNANIVASNVYVDENANLTVNRQVDGDGIVVTAGNNQSQMGHVKVDNNATLTVNLKNGNQPDLRASESQFSIGNANTAIRAYKNGSFTTGVGATVNLNVGHGRGIVFEEPVGGNTTIYGAYNMNNWYNDRTVTRSGNNQNEFKLGDFTNFNLYGRDGVLIGDNAQFVTGEHSILKFRNGGNGVAIDVDAQARVEISPHSVVDLQSNGKDMAGIWNGGNYIGLGENAQMVVDHDATFKYHLTNAWKNGSPNYVDNFNIVSVKNSSHPSITIGNNAVFDGQSDYRNIFGEIVSFSYNDAPTGTAVNIEGAKYVNFQKNSVTTPGAFQNVVPMDPEGKHTGNLFYSWPHNLWNVGGNTYNAYKWMDEDISADTFNDKDFDAFKQSIRDLNNSSSEYWKGVQDLTLAYNMHRSHLEDITPNSQVGVKHGWLAGNSQGYGFDPEFSQRVALIATNIPTEDDVVTNDDHAMKVIVKYDDSLKPGETKVLQKGTPGRTITVTRTYYNVNVSNPDDPIRTVDTSKGDNGHQLITKEVTPSVPEIIAIGPQTATINYVNTKGQPIDDNNQPIVGTATASPVETNQDGDVIFNAHGIPTANTINYNQAPDLAKAEAAGYPTIVSNEWDTKPHKYNIDGLTKDAIIQAAEKGAQLNVPGPTFKVVLKRAVEKHNVTVVFHDTTTNTTIPNVGGNTGDYDPETPLTDTKYTPTDYDNNVKTLEDQGYVPDYPDKQVPPLPIAIPSKNQNIVINMKHGIQPVNPTNPGKPGQPINPNDPNGPKYPDGTTVTDLSKTITRTIKYEGAGDLTPKDQTQSVAFQAQGYLDKVTGKWVTEDGQAAEGLTWTPASGSLDEIPAVSIKGYHVTKVEANSNGQDVTSANVQNNGTVNEITVNHNSNNINVVITYAPDETPTPETGSVTVTYYDDTDNTTIPDVGYQSGTKDVGTPINYNPDPTIKDLENKGYKLVPGQDINIPKDITKGNHDIIIHMVHGMSPVNPDHPNKNVSPSEYEKDVTATVHYEGAGSATPADNVQHAQWTRTVTIDDVTQKVVENGQYTTDWKANKEDYDLVKTPVVQGYYADKAEIPALKVTMENLRNVVTYAPNGKIIPVDKDGNPIPDAPTPHFPTNPDNPTTTTDGKVPNVPDYKPESGQPGDPVKPGNNPGDDVKVPYVKTPDVITAEGKVTYYDETAKKVLSTVDLKGNVGEKISYTTTATITNYENQGYQFVNSDFKNGEETFSRDASANNFRVNFVHGTQTVTPDKPGEPGQPINPNDPNGPKWPDDTDKDSLDKAGKQTIHYEGAGEKTPKDNVETTNFTRTKTVDKVTGDVISETDWTPKEHDFNVVKTPVVEGYHANEAEAGGFKSTPNDPTKTYTVTYSPNGKIIPVTPDGTPIPNVPNPPYITNPTNPTGVTPNEPVPTIPAYTPDKSTITPENPGKDTPVIYHKNETPTPETGSVTVTYHDDTTNTTIPGVGYQSGTKDVNTPVDYNPDPTIKDLENKGYKLVPGQDINVPKEITKGAHDITIHMVHGTTTVTPDKPGEPGQPINPNDPNGPKWPDDTGKDSLEKTGTQTIHYEGAGNETPKDNVQTTTFTRTATVDDVTGKVISTTDWTPSEHTFGTVKTPVIKGYHANTAEAGGFKATPNDPTKTYNVTYSPNGKIVPVTPDGTPIPNVPNPPYTTNPDNPTGVTPNEPVPTIPGYTPQTPNVTPTNPGTDTKVVYTPTPTEGSLTITVHDQTTDTNLPQYGYNSGNKESGSKVTYDWNKVKTDLEDKGYQIVTPNVQIPSVIGKTAQTITIDVKHGTAPVGPNNPHEPGTPINPNDPNGPKWPAKDNYTKNYTSTVHFVDQDGKELAKPAVQTSTWTRTLTIDKVTGQILNPDTPWTSNKTDYANTPVPVIKGYVADPKSKDGYPVSNILPGRKVVQKDISDSVIYHQIGKIIPVTPSGNPILGASTPQYQNDPNNPTKVVPNEPVPSVPGYTPSQNTITPTSPTKDTPVVYTPNNPNVPVTPDVTTIQAKQTIEFVDGDGVQLLPSNVQTHTFTLNNGVSTESSYTFGTIKVPVIKGYVANLEIAGGKTVTPQDPDAKVVVVYHKIGEIIPVTPDGNPIPGATTPQYQNDPNNPTKVLPNEPVPNVPGYTPSQNTVTPTSPTEDTKVVYNKTDNTVRPHPQVVPNNNKPKKNETVRPHPQVTPTKKQTKPQTPKVQPIHNGGTKIVLPHGQRITSEGLIVTPSGQVVGYVQNNEPHYIEGISSQTPIAEKKAANNELPQTGEKDDPTAAILGAAAASIGLIGLAGVKKRHKD</sequence>
<feature type="region of interest" description="Disordered" evidence="5">
    <location>
        <begin position="1113"/>
        <end position="1137"/>
    </location>
</feature>
<evidence type="ECO:0000256" key="3">
    <source>
        <dbReference type="ARBA" id="ARBA00022729"/>
    </source>
</evidence>
<feature type="region of interest" description="Disordered" evidence="5">
    <location>
        <begin position="1183"/>
        <end position="1213"/>
    </location>
</feature>
<feature type="compositionally biased region" description="Basic and acidic residues" evidence="5">
    <location>
        <begin position="1980"/>
        <end position="1990"/>
    </location>
</feature>
<comment type="caution">
    <text evidence="8">The sequence shown here is derived from an EMBL/GenBank/DDBJ whole genome shotgun (WGS) entry which is preliminary data.</text>
</comment>
<keyword evidence="2" id="KW-0964">Secreted</keyword>
<name>A0A4S2BBG3_9LACO</name>
<evidence type="ECO:0000313" key="9">
    <source>
        <dbReference type="Proteomes" id="UP000309117"/>
    </source>
</evidence>
<dbReference type="InterPro" id="IPR011098">
    <property type="entry name" value="G5_dom"/>
</dbReference>
<feature type="region of interest" description="Disordered" evidence="5">
    <location>
        <begin position="85"/>
        <end position="236"/>
    </location>
</feature>
<evidence type="ECO:0000313" key="8">
    <source>
        <dbReference type="EMBL" id="TGY11738.1"/>
    </source>
</evidence>
<feature type="compositionally biased region" description="Polar residues" evidence="5">
    <location>
        <begin position="150"/>
        <end position="229"/>
    </location>
</feature>
<keyword evidence="4" id="KW-0572">Peptidoglycan-anchor</keyword>
<dbReference type="Pfam" id="PF17965">
    <property type="entry name" value="MucBP_2"/>
    <property type="match status" value="3"/>
</dbReference>
<feature type="compositionally biased region" description="Polar residues" evidence="5">
    <location>
        <begin position="2560"/>
        <end position="2572"/>
    </location>
</feature>
<evidence type="ECO:0000256" key="4">
    <source>
        <dbReference type="ARBA" id="ARBA00023088"/>
    </source>
</evidence>
<dbReference type="InterPro" id="IPR041495">
    <property type="entry name" value="Mub_B2"/>
</dbReference>
<keyword evidence="6" id="KW-0472">Membrane</keyword>
<feature type="region of interest" description="Disordered" evidence="5">
    <location>
        <begin position="1679"/>
        <end position="1714"/>
    </location>
</feature>
<dbReference type="NCBIfam" id="TIGR01168">
    <property type="entry name" value="YSIRK_signal"/>
    <property type="match status" value="1"/>
</dbReference>
<dbReference type="PROSITE" id="PS50847">
    <property type="entry name" value="GRAM_POS_ANCHORING"/>
    <property type="match status" value="1"/>
</dbReference>
<dbReference type="EMBL" id="SRYV01000017">
    <property type="protein sequence ID" value="TGY11738.1"/>
    <property type="molecule type" value="Genomic_DNA"/>
</dbReference>